<sequence length="111" mass="12576">MILFTDRRKGLTKRHYDSYKTYYLFGLFNAISFVHMFLTAHETKGFTLEEMDSVFESGRPAWKSGGRPARSRLDELETRLEAAGADKSRRSVAVCEVPLTPVGETGREIGL</sequence>
<dbReference type="Gene3D" id="1.20.1250.20">
    <property type="entry name" value="MFS general substrate transporter like domains"/>
    <property type="match status" value="1"/>
</dbReference>
<evidence type="ECO:0000313" key="3">
    <source>
        <dbReference type="Proteomes" id="UP000226431"/>
    </source>
</evidence>
<proteinExistence type="predicted"/>
<organism evidence="2 3">
    <name type="scientific">Ophiocordyceps camponoti-rufipedis</name>
    <dbReference type="NCBI Taxonomy" id="2004952"/>
    <lineage>
        <taxon>Eukaryota</taxon>
        <taxon>Fungi</taxon>
        <taxon>Dikarya</taxon>
        <taxon>Ascomycota</taxon>
        <taxon>Pezizomycotina</taxon>
        <taxon>Sordariomycetes</taxon>
        <taxon>Hypocreomycetidae</taxon>
        <taxon>Hypocreales</taxon>
        <taxon>Ophiocordycipitaceae</taxon>
        <taxon>Ophiocordyceps</taxon>
    </lineage>
</organism>
<dbReference type="EMBL" id="NJES01001507">
    <property type="protein sequence ID" value="PHH62909.1"/>
    <property type="molecule type" value="Genomic_DNA"/>
</dbReference>
<keyword evidence="1" id="KW-0472">Membrane</keyword>
<reference evidence="2 3" key="1">
    <citation type="submission" date="2017-06" db="EMBL/GenBank/DDBJ databases">
        <title>Ant-infecting Ophiocordyceps genomes reveal a high diversity of potential behavioral manipulation genes and a possible major role for enterotoxins.</title>
        <authorList>
            <person name="De Bekker C."/>
            <person name="Evans H.C."/>
            <person name="Brachmann A."/>
            <person name="Hughes D.P."/>
        </authorList>
    </citation>
    <scope>NUCLEOTIDE SEQUENCE [LARGE SCALE GENOMIC DNA]</scope>
    <source>
        <strain evidence="2 3">Map16</strain>
    </source>
</reference>
<gene>
    <name evidence="2" type="ORF">CDD80_1302</name>
</gene>
<dbReference type="AlphaFoldDB" id="A0A2C5X9E9"/>
<protein>
    <submittedName>
        <fullName evidence="2">Uncharacterized protein</fullName>
    </submittedName>
</protein>
<dbReference type="Proteomes" id="UP000226431">
    <property type="component" value="Unassembled WGS sequence"/>
</dbReference>
<dbReference type="InterPro" id="IPR036259">
    <property type="entry name" value="MFS_trans_sf"/>
</dbReference>
<evidence type="ECO:0000256" key="1">
    <source>
        <dbReference type="SAM" id="Phobius"/>
    </source>
</evidence>
<dbReference type="OrthoDB" id="6612291at2759"/>
<dbReference type="STRING" id="2004952.A0A2C5X9E9"/>
<comment type="caution">
    <text evidence="2">The sequence shown here is derived from an EMBL/GenBank/DDBJ whole genome shotgun (WGS) entry which is preliminary data.</text>
</comment>
<accession>A0A2C5X9E9</accession>
<keyword evidence="1" id="KW-1133">Transmembrane helix</keyword>
<keyword evidence="1" id="KW-0812">Transmembrane</keyword>
<feature type="transmembrane region" description="Helical" evidence="1">
    <location>
        <begin position="21"/>
        <end position="38"/>
    </location>
</feature>
<evidence type="ECO:0000313" key="2">
    <source>
        <dbReference type="EMBL" id="PHH62909.1"/>
    </source>
</evidence>
<keyword evidence="3" id="KW-1185">Reference proteome</keyword>
<name>A0A2C5X9E9_9HYPO</name>